<gene>
    <name evidence="2" type="ORF">JJJ17_04595</name>
</gene>
<evidence type="ECO:0000313" key="2">
    <source>
        <dbReference type="EMBL" id="MBK4215199.1"/>
    </source>
</evidence>
<dbReference type="EMBL" id="JAEPRQ010000001">
    <property type="protein sequence ID" value="MBK4215199.1"/>
    <property type="molecule type" value="Genomic_DNA"/>
</dbReference>
<evidence type="ECO:0000313" key="3">
    <source>
        <dbReference type="Proteomes" id="UP000640485"/>
    </source>
</evidence>
<evidence type="ECO:0000256" key="1">
    <source>
        <dbReference type="SAM" id="Phobius"/>
    </source>
</evidence>
<keyword evidence="1" id="KW-0472">Membrane</keyword>
<reference evidence="2" key="1">
    <citation type="submission" date="2021-01" db="EMBL/GenBank/DDBJ databases">
        <title>Paracoccus amoyensis sp. nov., isolated from the surface seawater along the coast of Xiamen Island, China.</title>
        <authorList>
            <person name="Lyu L."/>
        </authorList>
    </citation>
    <scope>NUCLEOTIDE SEQUENCE</scope>
    <source>
        <strain evidence="2">MJ17</strain>
    </source>
</reference>
<dbReference type="Proteomes" id="UP000640485">
    <property type="component" value="Unassembled WGS sequence"/>
</dbReference>
<proteinExistence type="predicted"/>
<sequence>MANQNDNFIDEVFDDLRRERLYRLFRRWGWVAIAAIVVIVAGVSWREYSQIRAQADSRAWGDAVLAAEATGNPAAITEVDPNGVQNRRILGAMLAASDWAEKGDTAAAVEALQGAASDAAADPLLRELAQLKLVMLQGAAMDASERDRILSNLSRAGAPFELLALEQKSIALIEAGRKDDAIMLIRQIQQKDGVSEALRRRLSEMMIALGAEPEMTESVPAG</sequence>
<keyword evidence="1" id="KW-1133">Transmembrane helix</keyword>
<protein>
    <submittedName>
        <fullName evidence="2">Tetratricopeptide repeat protein</fullName>
    </submittedName>
</protein>
<comment type="caution">
    <text evidence="2">The sequence shown here is derived from an EMBL/GenBank/DDBJ whole genome shotgun (WGS) entry which is preliminary data.</text>
</comment>
<organism evidence="2 3">
    <name type="scientific">Paracoccus caeni</name>
    <dbReference type="NCBI Taxonomy" id="657651"/>
    <lineage>
        <taxon>Bacteria</taxon>
        <taxon>Pseudomonadati</taxon>
        <taxon>Pseudomonadota</taxon>
        <taxon>Alphaproteobacteria</taxon>
        <taxon>Rhodobacterales</taxon>
        <taxon>Paracoccaceae</taxon>
        <taxon>Paracoccus</taxon>
    </lineage>
</organism>
<keyword evidence="1" id="KW-0812">Transmembrane</keyword>
<accession>A0A934SD87</accession>
<dbReference type="AlphaFoldDB" id="A0A934SD87"/>
<name>A0A934SD87_9RHOB</name>
<feature type="transmembrane region" description="Helical" evidence="1">
    <location>
        <begin position="27"/>
        <end position="45"/>
    </location>
</feature>
<dbReference type="RefSeq" id="WP_200684104.1">
    <property type="nucleotide sequence ID" value="NZ_JAEPRQ010000001.1"/>
</dbReference>
<keyword evidence="3" id="KW-1185">Reference proteome</keyword>